<dbReference type="InterPro" id="IPR008254">
    <property type="entry name" value="Flavodoxin/NO_synth"/>
</dbReference>
<dbReference type="EMBL" id="BAABWH010000006">
    <property type="protein sequence ID" value="GAA6146182.1"/>
    <property type="molecule type" value="Genomic_DNA"/>
</dbReference>
<dbReference type="PANTHER" id="PTHR38030">
    <property type="entry name" value="PROTOPORPHYRINOGEN IX DEHYDROGENASE [MENAQUINONE]"/>
    <property type="match status" value="1"/>
</dbReference>
<keyword evidence="7" id="KW-1003">Cell membrane</keyword>
<comment type="cofactor">
    <cofactor evidence="7">
        <name>FMN</name>
        <dbReference type="ChEBI" id="CHEBI:58210"/>
    </cofactor>
    <text evidence="7">Binds 1 FMN non-covalently per subunit.</text>
</comment>
<comment type="catalytic activity">
    <reaction evidence="7">
        <text>protoporphyrinogen IX + 3 a ubiquinone = protoporphyrin IX + 3 a ubiquinol</text>
        <dbReference type="Rhea" id="RHEA:63936"/>
        <dbReference type="Rhea" id="RHEA-COMP:9565"/>
        <dbReference type="Rhea" id="RHEA-COMP:9566"/>
        <dbReference type="ChEBI" id="CHEBI:16389"/>
        <dbReference type="ChEBI" id="CHEBI:17976"/>
        <dbReference type="ChEBI" id="CHEBI:57306"/>
        <dbReference type="ChEBI" id="CHEBI:57307"/>
    </reaction>
</comment>
<dbReference type="InterPro" id="IPR044264">
    <property type="entry name" value="HemG"/>
</dbReference>
<dbReference type="Proteomes" id="UP001481413">
    <property type="component" value="Unassembled WGS sequence"/>
</dbReference>
<protein>
    <recommendedName>
        <fullName evidence="7">Protoporphyrinogen IX dehydrogenase [quinone]</fullName>
        <ecNumber evidence="7">1.3.5.3</ecNumber>
    </recommendedName>
    <alternativeName>
        <fullName evidence="7">Protoporphyrinogen IX dehydrogenase [menaquinone]</fullName>
    </alternativeName>
    <alternativeName>
        <fullName evidence="7">Protoporphyrinogen IX dehydrogenase [ubiquinone]</fullName>
    </alternativeName>
    <alternativeName>
        <fullName evidence="7">Protoporphyrinogen oxidase</fullName>
        <shortName evidence="7">PPO</shortName>
    </alternativeName>
</protein>
<comment type="subcellular location">
    <subcellularLocation>
        <location evidence="7">Cell membrane</location>
        <topology evidence="7">Peripheral membrane protein</topology>
    </subcellularLocation>
</comment>
<keyword evidence="4 7" id="KW-0560">Oxidoreductase</keyword>
<feature type="domain" description="Flavodoxin-like" evidence="8">
    <location>
        <begin position="4"/>
        <end position="173"/>
    </location>
</feature>
<dbReference type="RefSeq" id="WP_353295373.1">
    <property type="nucleotide sequence ID" value="NZ_BAABWH010000006.1"/>
</dbReference>
<sequence>MTRILLVHSTTDGHTIKISDVIINELTQAGHDVSQCSVTEVSADQLDNADTVILGASIRYGKHQKSVYDFVTNNKSLLKTKKTAFFTVNVVARKENKNTPETNPYINKFLDEVEWQPDIKGVFAGKLNYPIYGPLDRFMIRLIMYITKGPTDTSKVYEFTNWESVKQFALNFD</sequence>
<keyword evidence="6 7" id="KW-0627">Porphyrin biosynthesis</keyword>
<evidence type="ECO:0000313" key="9">
    <source>
        <dbReference type="EMBL" id="GAA6146182.1"/>
    </source>
</evidence>
<evidence type="ECO:0000256" key="6">
    <source>
        <dbReference type="ARBA" id="ARBA00023244"/>
    </source>
</evidence>
<comment type="pathway">
    <text evidence="7">Porphyrin-containing compound metabolism; protoporphyrin-IX biosynthesis; protoporphyrin-IX from protoporphyrinogen-IX: step 1/1.</text>
</comment>
<accession>A0ABQ0A1I0</accession>
<comment type="catalytic activity">
    <reaction evidence="7">
        <text>protoporphyrinogen IX + 3 a quinone = protoporphyrin IX + 3 a quinol</text>
        <dbReference type="Rhea" id="RHEA:65032"/>
        <dbReference type="ChEBI" id="CHEBI:24646"/>
        <dbReference type="ChEBI" id="CHEBI:57306"/>
        <dbReference type="ChEBI" id="CHEBI:57307"/>
        <dbReference type="ChEBI" id="CHEBI:132124"/>
        <dbReference type="EC" id="1.3.5.3"/>
    </reaction>
</comment>
<dbReference type="InterPro" id="IPR026816">
    <property type="entry name" value="Flavodoxin_dom"/>
</dbReference>
<dbReference type="HAMAP" id="MF_00853">
    <property type="entry name" value="HemG"/>
    <property type="match status" value="1"/>
</dbReference>
<evidence type="ECO:0000256" key="1">
    <source>
        <dbReference type="ARBA" id="ARBA00022630"/>
    </source>
</evidence>
<dbReference type="EC" id="1.3.5.3" evidence="7"/>
<evidence type="ECO:0000259" key="8">
    <source>
        <dbReference type="PROSITE" id="PS50902"/>
    </source>
</evidence>
<keyword evidence="1 7" id="KW-0285">Flavoprotein</keyword>
<proteinExistence type="inferred from homology"/>
<reference evidence="9 10" key="1">
    <citation type="submission" date="2024-04" db="EMBL/GenBank/DDBJ databases">
        <title>Draft genome sequence of Thalassolituus maritimus NBRC 116585.</title>
        <authorList>
            <person name="Miyakawa T."/>
            <person name="Kusuya Y."/>
            <person name="Miura T."/>
        </authorList>
    </citation>
    <scope>NUCLEOTIDE SEQUENCE [LARGE SCALE GENOMIC DNA]</scope>
    <source>
        <strain evidence="9 10">5NW40-0001</strain>
    </source>
</reference>
<comment type="catalytic activity">
    <reaction evidence="7">
        <text>protoporphyrinogen IX + 3 a menaquinone = protoporphyrin IX + 3 a menaquinol</text>
        <dbReference type="Rhea" id="RHEA:27409"/>
        <dbReference type="Rhea" id="RHEA-COMP:9537"/>
        <dbReference type="Rhea" id="RHEA-COMP:9539"/>
        <dbReference type="ChEBI" id="CHEBI:16374"/>
        <dbReference type="ChEBI" id="CHEBI:18151"/>
        <dbReference type="ChEBI" id="CHEBI:57306"/>
        <dbReference type="ChEBI" id="CHEBI:57307"/>
        <dbReference type="EC" id="1.3.5.3"/>
    </reaction>
</comment>
<dbReference type="InterPro" id="IPR029039">
    <property type="entry name" value="Flavoprotein-like_sf"/>
</dbReference>
<dbReference type="Gene3D" id="3.40.50.360">
    <property type="match status" value="1"/>
</dbReference>
<keyword evidence="5" id="KW-0472">Membrane</keyword>
<comment type="caution">
    <text evidence="9">The sequence shown here is derived from an EMBL/GenBank/DDBJ whole genome shotgun (WGS) entry which is preliminary data.</text>
</comment>
<evidence type="ECO:0000256" key="5">
    <source>
        <dbReference type="ARBA" id="ARBA00023136"/>
    </source>
</evidence>
<keyword evidence="10" id="KW-1185">Reference proteome</keyword>
<gene>
    <name evidence="7 9" type="primary">hemG</name>
    <name evidence="9" type="ORF">NBRC116585_23000</name>
</gene>
<evidence type="ECO:0000256" key="2">
    <source>
        <dbReference type="ARBA" id="ARBA00022643"/>
    </source>
</evidence>
<name>A0ABQ0A1I0_9GAMM</name>
<keyword evidence="3 7" id="KW-0547">Nucleotide-binding</keyword>
<dbReference type="SUPFAM" id="SSF52218">
    <property type="entry name" value="Flavoproteins"/>
    <property type="match status" value="1"/>
</dbReference>
<keyword evidence="2 7" id="KW-0288">FMN</keyword>
<evidence type="ECO:0000313" key="10">
    <source>
        <dbReference type="Proteomes" id="UP001481413"/>
    </source>
</evidence>
<dbReference type="NCBIfam" id="NF008316">
    <property type="entry name" value="PRK11104.1"/>
    <property type="match status" value="1"/>
</dbReference>
<dbReference type="InterPro" id="IPR052200">
    <property type="entry name" value="Protoporphyrinogen_IX_DH"/>
</dbReference>
<organism evidence="9 10">
    <name type="scientific">Thalassolituus maritimus</name>
    <dbReference type="NCBI Taxonomy" id="484498"/>
    <lineage>
        <taxon>Bacteria</taxon>
        <taxon>Pseudomonadati</taxon>
        <taxon>Pseudomonadota</taxon>
        <taxon>Gammaproteobacteria</taxon>
        <taxon>Oceanospirillales</taxon>
        <taxon>Oceanospirillaceae</taxon>
        <taxon>Thalassolituus</taxon>
    </lineage>
</organism>
<comment type="similarity">
    <text evidence="7">Belongs to the HemG family.</text>
</comment>
<evidence type="ECO:0000256" key="4">
    <source>
        <dbReference type="ARBA" id="ARBA00023002"/>
    </source>
</evidence>
<evidence type="ECO:0000256" key="3">
    <source>
        <dbReference type="ARBA" id="ARBA00022741"/>
    </source>
</evidence>
<comment type="function">
    <text evidence="7">Catalyzes the 6-electron oxidation of protoporphyrinogen IX to form protoporphyrin IX; under anaerobic conditions uses menaquinone as an electron acceptor, under aerobic conditions uses ubiquinone as an electron acceptor.</text>
</comment>
<dbReference type="Pfam" id="PF12724">
    <property type="entry name" value="Flavodoxin_5"/>
    <property type="match status" value="1"/>
</dbReference>
<dbReference type="PANTHER" id="PTHR38030:SF2">
    <property type="entry name" value="PROTOPORPHYRINOGEN IX DEHYDROGENASE [QUINONE]"/>
    <property type="match status" value="1"/>
</dbReference>
<evidence type="ECO:0000256" key="7">
    <source>
        <dbReference type="HAMAP-Rule" id="MF_00853"/>
    </source>
</evidence>
<dbReference type="PROSITE" id="PS50902">
    <property type="entry name" value="FLAVODOXIN_LIKE"/>
    <property type="match status" value="1"/>
</dbReference>